<keyword evidence="1" id="KW-1133">Transmembrane helix</keyword>
<keyword evidence="1" id="KW-0472">Membrane</keyword>
<organism evidence="2">
    <name type="scientific">uncultured Dysgonomonas sp</name>
    <dbReference type="NCBI Taxonomy" id="206096"/>
    <lineage>
        <taxon>Bacteria</taxon>
        <taxon>Pseudomonadati</taxon>
        <taxon>Bacteroidota</taxon>
        <taxon>Bacteroidia</taxon>
        <taxon>Bacteroidales</taxon>
        <taxon>Dysgonomonadaceae</taxon>
        <taxon>Dysgonomonas</taxon>
        <taxon>environmental samples</taxon>
    </lineage>
</organism>
<dbReference type="AlphaFoldDB" id="A0A212JDK1"/>
<evidence type="ECO:0000256" key="1">
    <source>
        <dbReference type="SAM" id="Phobius"/>
    </source>
</evidence>
<accession>A0A212JDK1</accession>
<feature type="transmembrane region" description="Helical" evidence="1">
    <location>
        <begin position="995"/>
        <end position="1025"/>
    </location>
</feature>
<dbReference type="EMBL" id="FLUM01000001">
    <property type="protein sequence ID" value="SBV97472.1"/>
    <property type="molecule type" value="Genomic_DNA"/>
</dbReference>
<name>A0A212JDK1_9BACT</name>
<dbReference type="Pfam" id="PF00873">
    <property type="entry name" value="ACR_tran"/>
    <property type="match status" value="1"/>
</dbReference>
<proteinExistence type="predicted"/>
<dbReference type="Gene3D" id="3.30.2090.10">
    <property type="entry name" value="Multidrug efflux transporter AcrB TolC docking domain, DN and DC subdomains"/>
    <property type="match status" value="2"/>
</dbReference>
<feature type="transmembrane region" description="Helical" evidence="1">
    <location>
        <begin position="923"/>
        <end position="944"/>
    </location>
</feature>
<feature type="transmembrane region" description="Helical" evidence="1">
    <location>
        <begin position="536"/>
        <end position="557"/>
    </location>
</feature>
<dbReference type="PRINTS" id="PR00702">
    <property type="entry name" value="ACRIFLAVINRP"/>
</dbReference>
<feature type="transmembrane region" description="Helical" evidence="1">
    <location>
        <begin position="871"/>
        <end position="888"/>
    </location>
</feature>
<keyword evidence="1" id="KW-0812">Transmembrane</keyword>
<feature type="transmembrane region" description="Helical" evidence="1">
    <location>
        <begin position="391"/>
        <end position="415"/>
    </location>
</feature>
<dbReference type="SUPFAM" id="SSF82693">
    <property type="entry name" value="Multidrug efflux transporter AcrB pore domain, PN1, PN2, PC1 and PC2 subdomains"/>
    <property type="match status" value="3"/>
</dbReference>
<feature type="transmembrane region" description="Helical" evidence="1">
    <location>
        <begin position="339"/>
        <end position="358"/>
    </location>
</feature>
<dbReference type="PANTHER" id="PTHR32063:SF18">
    <property type="entry name" value="CATION EFFLUX SYSTEM PROTEIN"/>
    <property type="match status" value="1"/>
</dbReference>
<feature type="transmembrane region" description="Helical" evidence="1">
    <location>
        <begin position="973"/>
        <end position="989"/>
    </location>
</feature>
<feature type="transmembrane region" description="Helical" evidence="1">
    <location>
        <begin position="895"/>
        <end position="917"/>
    </location>
</feature>
<dbReference type="GO" id="GO:0005886">
    <property type="term" value="C:plasma membrane"/>
    <property type="evidence" value="ECO:0007669"/>
    <property type="project" value="TreeGrafter"/>
</dbReference>
<dbReference type="SUPFAM" id="SSF82714">
    <property type="entry name" value="Multidrug efflux transporter AcrB TolC docking domain, DN and DC subdomains"/>
    <property type="match status" value="1"/>
</dbReference>
<dbReference type="Gene3D" id="3.30.70.1320">
    <property type="entry name" value="Multidrug efflux transporter AcrB pore domain like"/>
    <property type="match status" value="1"/>
</dbReference>
<dbReference type="Gene3D" id="1.20.1640.10">
    <property type="entry name" value="Multidrug efflux transporter AcrB transmembrane domain"/>
    <property type="match status" value="2"/>
</dbReference>
<dbReference type="SUPFAM" id="SSF82866">
    <property type="entry name" value="Multidrug efflux transporter AcrB transmembrane domain"/>
    <property type="match status" value="2"/>
</dbReference>
<dbReference type="GO" id="GO:0042910">
    <property type="term" value="F:xenobiotic transmembrane transporter activity"/>
    <property type="evidence" value="ECO:0007669"/>
    <property type="project" value="TreeGrafter"/>
</dbReference>
<protein>
    <submittedName>
        <fullName evidence="2">Uncharacterized protein</fullName>
    </submittedName>
</protein>
<dbReference type="PANTHER" id="PTHR32063">
    <property type="match status" value="1"/>
</dbReference>
<feature type="transmembrane region" description="Helical" evidence="1">
    <location>
        <begin position="12"/>
        <end position="33"/>
    </location>
</feature>
<dbReference type="Gene3D" id="3.30.70.1440">
    <property type="entry name" value="Multidrug efflux transporter AcrB pore domain"/>
    <property type="match status" value="1"/>
</dbReference>
<feature type="transmembrane region" description="Helical" evidence="1">
    <location>
        <begin position="365"/>
        <end position="385"/>
    </location>
</feature>
<dbReference type="InterPro" id="IPR001036">
    <property type="entry name" value="Acrflvin-R"/>
</dbReference>
<sequence length="1040" mass="116255">MKEEKGLIAWSIRYNKIILLIVGILIIFGIFALKVMPKQEFPVFTIRQGVVVGVYPGATSAEVEEQLTKPLERFLFTYKEVKKSKTYSYSKDGMVYVFVELNDNVNNKDEVWSKIKHGLSLFKMQLPGGVMALIANDDFGDTSALLISIESDTKTPRQLQTYMENLEDKLRTVESVSNLRRYGVQNEQISVYIEKEKIASYGINIASLYKTLLTKGFITASGKIDNADMVVPIHISRPYQSERDLEEQIVYSDVQGNHIRLKDIARVVREYPDPTSYTTNNGKACLILSAEMREGYNIVQYGKDVDIVIARFQQTIPDDIKIQRIADQPQVVNDSTNTFLKELLMAIIAVIIVTMTLLPLRVAGVAASSIPITIFISIGLMFAFGMELNTVTLAALIVVLGMIVDNSIVIVDSYLEKLDHGIPRREASIASAKEYFKAIFSATLAIGITFFPFLITFTGQMYDFVIAFPWTILITLSISLLVAILVIPYFQYVFIKKGLVKEEVTDKSRPKKKSMLGKIQSSYNRLIEAVFRYPKLSLSIGVLSIIVGIALALTLPIKLMPIAERNQFAVEIYLPQGSSLEQTEAIAKDMETILHKDERVLSVTAFMGSGSPRFHTVYAPKLGGTNFAQFIVNTTSSSDTENLLDEYASKYAYRYPNAFVKFKQLDYQMGVDADIEIRLSGDSISDLKEFSDSLMVRLKQMNEPLRVYTNYEEILPGINIALDPVESNRQDISEAIVGLGLASRFGGAPITTLWEGDYSVPVVLKSQWEKKDPTAEDVSNEYVSGLVSPAVPLRQVATVSADWNQGQIVRRNGVRTLSVYVDLKRGEKVSQVQSKIEKLVENQSSSDSLSHGVSISYGGVKDFHEENFPKIIKGLSISIFIIFFILVFHFKKVSLATLVLSSTLLSILGAVIGLKIMGLDFSITSVLGVVSLIGIIVRNGIIMYDYTEELRYKHGHSVLDACIEAGKRRMRPIFLTSAAASMGVIPMIVSQSPLWAPMGTVICFGTMISMMFILTMLPLMYWFAYRKEDNKPKIKIENEE</sequence>
<dbReference type="Gene3D" id="3.30.70.1430">
    <property type="entry name" value="Multidrug efflux transporter AcrB pore domain"/>
    <property type="match status" value="2"/>
</dbReference>
<dbReference type="InterPro" id="IPR027463">
    <property type="entry name" value="AcrB_DN_DC_subdom"/>
</dbReference>
<feature type="transmembrane region" description="Helical" evidence="1">
    <location>
        <begin position="467"/>
        <end position="490"/>
    </location>
</feature>
<feature type="transmembrane region" description="Helical" evidence="1">
    <location>
        <begin position="435"/>
        <end position="455"/>
    </location>
</feature>
<gene>
    <name evidence="2" type="ORF">KL86DYS1_11919</name>
</gene>
<reference evidence="2" key="1">
    <citation type="submission" date="2016-04" db="EMBL/GenBank/DDBJ databases">
        <authorList>
            <person name="Evans L.H."/>
            <person name="Alamgir A."/>
            <person name="Owens N."/>
            <person name="Weber N.D."/>
            <person name="Virtaneva K."/>
            <person name="Barbian K."/>
            <person name="Babar A."/>
            <person name="Rosenke K."/>
        </authorList>
    </citation>
    <scope>NUCLEOTIDE SEQUENCE</scope>
    <source>
        <strain evidence="2">86-1</strain>
    </source>
</reference>
<dbReference type="RefSeq" id="WP_296940269.1">
    <property type="nucleotide sequence ID" value="NZ_LT599032.1"/>
</dbReference>
<evidence type="ECO:0000313" key="2">
    <source>
        <dbReference type="EMBL" id="SBV97472.1"/>
    </source>
</evidence>